<feature type="domain" description="RING-type" evidence="14">
    <location>
        <begin position="127"/>
        <end position="341"/>
    </location>
</feature>
<dbReference type="PANTHER" id="PTHR11685">
    <property type="entry name" value="RBR FAMILY RING FINGER AND IBR DOMAIN-CONTAINING"/>
    <property type="match status" value="1"/>
</dbReference>
<feature type="region of interest" description="Disordered" evidence="12">
    <location>
        <begin position="1"/>
        <end position="47"/>
    </location>
</feature>
<keyword evidence="16" id="KW-1185">Reference proteome</keyword>
<evidence type="ECO:0000256" key="11">
    <source>
        <dbReference type="PROSITE-ProRule" id="PRU00175"/>
    </source>
</evidence>
<dbReference type="FunFam" id="3.30.40.10:FF:000019">
    <property type="entry name" value="RBR-type E3 ubiquitin transferase"/>
    <property type="match status" value="1"/>
</dbReference>
<gene>
    <name evidence="15" type="ORF">C2E21_2745</name>
</gene>
<proteinExistence type="inferred from homology"/>
<name>A0A2P6TVQ1_CHLSO</name>
<dbReference type="GO" id="GO:0016567">
    <property type="term" value="P:protein ubiquitination"/>
    <property type="evidence" value="ECO:0007669"/>
    <property type="project" value="InterPro"/>
</dbReference>
<dbReference type="Proteomes" id="UP000239899">
    <property type="component" value="Unassembled WGS sequence"/>
</dbReference>
<dbReference type="InterPro" id="IPR045840">
    <property type="entry name" value="Ariadne"/>
</dbReference>
<evidence type="ECO:0000256" key="8">
    <source>
        <dbReference type="ARBA" id="ARBA00022771"/>
    </source>
</evidence>
<keyword evidence="5" id="KW-0808">Transferase</keyword>
<dbReference type="CDD" id="cd23141">
    <property type="entry name" value="RING-HC_ARI6-like"/>
    <property type="match status" value="1"/>
</dbReference>
<dbReference type="Gene3D" id="3.30.40.10">
    <property type="entry name" value="Zinc/RING finger domain, C3HC4 (zinc finger)"/>
    <property type="match status" value="1"/>
</dbReference>
<organism evidence="15 16">
    <name type="scientific">Chlorella sorokiniana</name>
    <name type="common">Freshwater green alga</name>
    <dbReference type="NCBI Taxonomy" id="3076"/>
    <lineage>
        <taxon>Eukaryota</taxon>
        <taxon>Viridiplantae</taxon>
        <taxon>Chlorophyta</taxon>
        <taxon>core chlorophytes</taxon>
        <taxon>Trebouxiophyceae</taxon>
        <taxon>Chlorellales</taxon>
        <taxon>Chlorellaceae</taxon>
        <taxon>Chlorella clade</taxon>
        <taxon>Chlorella</taxon>
    </lineage>
</organism>
<evidence type="ECO:0000259" key="14">
    <source>
        <dbReference type="PROSITE" id="PS51873"/>
    </source>
</evidence>
<feature type="domain" description="RING-type" evidence="13">
    <location>
        <begin position="131"/>
        <end position="177"/>
    </location>
</feature>
<keyword evidence="7" id="KW-0677">Repeat</keyword>
<feature type="compositionally biased region" description="Gly residues" evidence="12">
    <location>
        <begin position="496"/>
        <end position="524"/>
    </location>
</feature>
<dbReference type="Gene3D" id="2.20.25.20">
    <property type="match status" value="1"/>
</dbReference>
<evidence type="ECO:0000256" key="6">
    <source>
        <dbReference type="ARBA" id="ARBA00022723"/>
    </source>
</evidence>
<accession>A0A2P6TVQ1</accession>
<dbReference type="PROSITE" id="PS50089">
    <property type="entry name" value="ZF_RING_2"/>
    <property type="match status" value="1"/>
</dbReference>
<comment type="catalytic activity">
    <reaction evidence="1">
        <text>[E2 ubiquitin-conjugating enzyme]-S-ubiquitinyl-L-cysteine + [acceptor protein]-L-lysine = [E2 ubiquitin-conjugating enzyme]-L-cysteine + [acceptor protein]-N(6)-ubiquitinyl-L-lysine.</text>
        <dbReference type="EC" id="2.3.2.31"/>
    </reaction>
</comment>
<evidence type="ECO:0000256" key="5">
    <source>
        <dbReference type="ARBA" id="ARBA00022679"/>
    </source>
</evidence>
<evidence type="ECO:0000256" key="12">
    <source>
        <dbReference type="SAM" id="MobiDB-lite"/>
    </source>
</evidence>
<dbReference type="Gene3D" id="1.20.120.1750">
    <property type="match status" value="1"/>
</dbReference>
<dbReference type="Gene3D" id="4.10.1060.10">
    <property type="entry name" value="Zinc finger, RanBP2-type"/>
    <property type="match status" value="1"/>
</dbReference>
<evidence type="ECO:0000256" key="7">
    <source>
        <dbReference type="ARBA" id="ARBA00022737"/>
    </source>
</evidence>
<evidence type="ECO:0000313" key="15">
    <source>
        <dbReference type="EMBL" id="PRW58138.1"/>
    </source>
</evidence>
<dbReference type="Pfam" id="PF22191">
    <property type="entry name" value="IBR_1"/>
    <property type="match status" value="1"/>
</dbReference>
<keyword evidence="10" id="KW-0862">Zinc</keyword>
<feature type="compositionally biased region" description="Acidic residues" evidence="12">
    <location>
        <begin position="1"/>
        <end position="16"/>
    </location>
</feature>
<dbReference type="GO" id="GO:0016874">
    <property type="term" value="F:ligase activity"/>
    <property type="evidence" value="ECO:0007669"/>
    <property type="project" value="UniProtKB-KW"/>
</dbReference>
<evidence type="ECO:0000313" key="16">
    <source>
        <dbReference type="Proteomes" id="UP000239899"/>
    </source>
</evidence>
<feature type="region of interest" description="Disordered" evidence="12">
    <location>
        <begin position="490"/>
        <end position="533"/>
    </location>
</feature>
<dbReference type="STRING" id="3076.A0A2P6TVQ1"/>
<dbReference type="CDD" id="cd20346">
    <property type="entry name" value="BRcat_RBR_ANKIB1"/>
    <property type="match status" value="1"/>
</dbReference>
<dbReference type="EMBL" id="LHPG02000005">
    <property type="protein sequence ID" value="PRW58138.1"/>
    <property type="molecule type" value="Genomic_DNA"/>
</dbReference>
<comment type="function">
    <text evidence="2">Might act as an E3 ubiquitin-protein ligase, or as part of E3 complex, which accepts ubiquitin from specific E2 ubiquitin-conjugating enzymes and then transfers it to substrates.</text>
</comment>
<keyword evidence="9" id="KW-0833">Ubl conjugation pathway</keyword>
<dbReference type="Pfam" id="PF19422">
    <property type="entry name" value="Ariadne"/>
    <property type="match status" value="1"/>
</dbReference>
<dbReference type="InterPro" id="IPR001841">
    <property type="entry name" value="Znf_RING"/>
</dbReference>
<dbReference type="InterPro" id="IPR031127">
    <property type="entry name" value="E3_UB_ligase_RBR"/>
</dbReference>
<feature type="region of interest" description="Disordered" evidence="12">
    <location>
        <begin position="589"/>
        <end position="620"/>
    </location>
</feature>
<dbReference type="InterPro" id="IPR013083">
    <property type="entry name" value="Znf_RING/FYVE/PHD"/>
</dbReference>
<sequence>MSSDDYGDSDYGDESMADYGSEGSDQGYGSDGDFAYSDDDGAGMSSPISKGARKTFIVLDKDELRDRLKAAVAQAVDLLCISDAEATRALRFYKWDLGKLQEEWFGDPDAVRHKVGLIDEQPSTRRAEETCKICFESFPVADMHCARCKHYYCKDCWRGYIQTAIDSGPSCLDLRCPDPECKAAVPRGVVVSVADAPHRDRYEEFAVRSFVDDQRPIVWCPAPDCQNAVLTLSDRLGVAQDIFCRCGAAFCFNCKEEAHRPVDCETVRQWMIKNSAESENLNWILANTKPCPKCTRPIEKNQGCMHMTCSQCRHEFCWLCQGPWAEHGERTGGFYNCNRFKKAVEKGEIDEQEQKRAHARQSLERYMHYWQRWAENDSSRKKALEQVETFKGKQQEILSDRTATPTSQLKFIIDAWMQVVHCRRVLKWTYAIAYYTFEETAGASKEARDRMAQHQEFFEFNQGQAEHYLEKLHHKVEKDLAKFIRGKKGEEEAGASGSGATAGGGGASGAGSGEGEGDGAGPSGSGRPDPQGAWYTFREQLIGLTDVTRSHFDKLVNEFEKGLDEALKEYDVPMLEVAPSLAAAAAEASSRDAKGKAAAQPSRRVTRSSKRRQDVGEDSEAMALEEAAGFWQCRHCTYANEDMDAQACEVCGQPRRGANKQ</sequence>
<dbReference type="InterPro" id="IPR002867">
    <property type="entry name" value="IBR_dom"/>
</dbReference>
<dbReference type="GO" id="GO:0008270">
    <property type="term" value="F:zinc ion binding"/>
    <property type="evidence" value="ECO:0007669"/>
    <property type="project" value="UniProtKB-KW"/>
</dbReference>
<dbReference type="EC" id="2.3.2.31" evidence="4"/>
<evidence type="ECO:0000256" key="4">
    <source>
        <dbReference type="ARBA" id="ARBA00012251"/>
    </source>
</evidence>
<dbReference type="FunFam" id="1.20.120.1750:FF:000027">
    <property type="entry name" value="RBR-type E3 ubiquitin transferase"/>
    <property type="match status" value="1"/>
</dbReference>
<keyword evidence="6" id="KW-0479">Metal-binding</keyword>
<dbReference type="OrthoDB" id="10009520at2759"/>
<dbReference type="InterPro" id="IPR044066">
    <property type="entry name" value="TRIAD_supradom"/>
</dbReference>
<dbReference type="SMART" id="SM00647">
    <property type="entry name" value="IBR"/>
    <property type="match status" value="2"/>
</dbReference>
<dbReference type="SUPFAM" id="SSF57850">
    <property type="entry name" value="RING/U-box"/>
    <property type="match status" value="3"/>
</dbReference>
<evidence type="ECO:0000259" key="13">
    <source>
        <dbReference type="PROSITE" id="PS50089"/>
    </source>
</evidence>
<evidence type="ECO:0000256" key="10">
    <source>
        <dbReference type="ARBA" id="ARBA00022833"/>
    </source>
</evidence>
<evidence type="ECO:0000256" key="1">
    <source>
        <dbReference type="ARBA" id="ARBA00001798"/>
    </source>
</evidence>
<dbReference type="Pfam" id="PF01485">
    <property type="entry name" value="IBR"/>
    <property type="match status" value="1"/>
</dbReference>
<dbReference type="PROSITE" id="PS51873">
    <property type="entry name" value="TRIAD"/>
    <property type="match status" value="1"/>
</dbReference>
<evidence type="ECO:0000256" key="2">
    <source>
        <dbReference type="ARBA" id="ARBA00003976"/>
    </source>
</evidence>
<comment type="similarity">
    <text evidence="3">Belongs to the RBR family. Ariadne subfamily.</text>
</comment>
<keyword evidence="8 11" id="KW-0863">Zinc-finger</keyword>
<evidence type="ECO:0000256" key="3">
    <source>
        <dbReference type="ARBA" id="ARBA00005884"/>
    </source>
</evidence>
<dbReference type="GO" id="GO:0061630">
    <property type="term" value="F:ubiquitin protein ligase activity"/>
    <property type="evidence" value="ECO:0007669"/>
    <property type="project" value="UniProtKB-EC"/>
</dbReference>
<dbReference type="AlphaFoldDB" id="A0A2P6TVQ1"/>
<dbReference type="CDD" id="cd22583">
    <property type="entry name" value="Rcat_RBR_ARI7-like"/>
    <property type="match status" value="1"/>
</dbReference>
<comment type="caution">
    <text evidence="15">The sequence shown here is derived from an EMBL/GenBank/DDBJ whole genome shotgun (WGS) entry which is preliminary data.</text>
</comment>
<reference evidence="15 16" key="1">
    <citation type="journal article" date="2018" name="Plant J.">
        <title>Genome sequences of Chlorella sorokiniana UTEX 1602 and Micractinium conductrix SAG 241.80: implications to maltose excretion by a green alga.</title>
        <authorList>
            <person name="Arriola M.B."/>
            <person name="Velmurugan N."/>
            <person name="Zhang Y."/>
            <person name="Plunkett M.H."/>
            <person name="Hondzo H."/>
            <person name="Barney B.M."/>
        </authorList>
    </citation>
    <scope>NUCLEOTIDE SEQUENCE [LARGE SCALE GENOMIC DNA]</scope>
    <source>
        <strain evidence="16">UTEX 1602</strain>
    </source>
</reference>
<evidence type="ECO:0000256" key="9">
    <source>
        <dbReference type="ARBA" id="ARBA00022786"/>
    </source>
</evidence>
<protein>
    <recommendedName>
        <fullName evidence="4">RBR-type E3 ubiquitin transferase</fullName>
        <ecNumber evidence="4">2.3.2.31</ecNumber>
    </recommendedName>
</protein>